<dbReference type="Pfam" id="PF13193">
    <property type="entry name" value="AMP-binding_C"/>
    <property type="match status" value="1"/>
</dbReference>
<dbReference type="GO" id="GO:0016405">
    <property type="term" value="F:CoA-ligase activity"/>
    <property type="evidence" value="ECO:0007669"/>
    <property type="project" value="TreeGrafter"/>
</dbReference>
<dbReference type="InterPro" id="IPR000873">
    <property type="entry name" value="AMP-dep_synth/lig_dom"/>
</dbReference>
<keyword evidence="4" id="KW-0472">Membrane</keyword>
<gene>
    <name evidence="7" type="ORF">O3P69_004208</name>
</gene>
<evidence type="ECO:0000259" key="6">
    <source>
        <dbReference type="Pfam" id="PF13193"/>
    </source>
</evidence>
<accession>A0AAW0UL51</accession>
<dbReference type="InterPro" id="IPR045851">
    <property type="entry name" value="AMP-bd_C_sf"/>
</dbReference>
<comment type="similarity">
    <text evidence="2">Belongs to the ATP-dependent AMP-binding enzyme family.</text>
</comment>
<keyword evidence="8" id="KW-1185">Reference proteome</keyword>
<proteinExistence type="inferred from homology"/>
<dbReference type="Proteomes" id="UP001487740">
    <property type="component" value="Unassembled WGS sequence"/>
</dbReference>
<evidence type="ECO:0000259" key="5">
    <source>
        <dbReference type="Pfam" id="PF00501"/>
    </source>
</evidence>
<keyword evidence="4" id="KW-1133">Transmembrane helix</keyword>
<dbReference type="InterPro" id="IPR025110">
    <property type="entry name" value="AMP-bd_C"/>
</dbReference>
<dbReference type="FunFam" id="3.30.300.30:FF:000007">
    <property type="entry name" value="4-coumarate--CoA ligase 2"/>
    <property type="match status" value="1"/>
</dbReference>
<dbReference type="InterPro" id="IPR020845">
    <property type="entry name" value="AMP-binding_CS"/>
</dbReference>
<comment type="subcellular location">
    <subcellularLocation>
        <location evidence="1">Peroxisome</location>
    </subcellularLocation>
</comment>
<dbReference type="AlphaFoldDB" id="A0AAW0UL51"/>
<feature type="domain" description="AMP-dependent synthetase/ligase" evidence="5">
    <location>
        <begin position="83"/>
        <end position="450"/>
    </location>
</feature>
<evidence type="ECO:0000256" key="2">
    <source>
        <dbReference type="ARBA" id="ARBA00006432"/>
    </source>
</evidence>
<reference evidence="7 8" key="1">
    <citation type="submission" date="2023-03" db="EMBL/GenBank/DDBJ databases">
        <title>High-quality genome of Scylla paramamosain provides insights in environmental adaptation.</title>
        <authorList>
            <person name="Zhang L."/>
        </authorList>
    </citation>
    <scope>NUCLEOTIDE SEQUENCE [LARGE SCALE GENOMIC DNA]</scope>
    <source>
        <strain evidence="7">LZ_2023a</strain>
        <tissue evidence="7">Muscle</tissue>
    </source>
</reference>
<evidence type="ECO:0000256" key="1">
    <source>
        <dbReference type="ARBA" id="ARBA00004275"/>
    </source>
</evidence>
<dbReference type="SUPFAM" id="SSF56801">
    <property type="entry name" value="Acetyl-CoA synthetase-like"/>
    <property type="match status" value="1"/>
</dbReference>
<dbReference type="GO" id="GO:0005777">
    <property type="term" value="C:peroxisome"/>
    <property type="evidence" value="ECO:0007669"/>
    <property type="project" value="UniProtKB-SubCell"/>
</dbReference>
<organism evidence="7 8">
    <name type="scientific">Scylla paramamosain</name>
    <name type="common">Mud crab</name>
    <dbReference type="NCBI Taxonomy" id="85552"/>
    <lineage>
        <taxon>Eukaryota</taxon>
        <taxon>Metazoa</taxon>
        <taxon>Ecdysozoa</taxon>
        <taxon>Arthropoda</taxon>
        <taxon>Crustacea</taxon>
        <taxon>Multicrustacea</taxon>
        <taxon>Malacostraca</taxon>
        <taxon>Eumalacostraca</taxon>
        <taxon>Eucarida</taxon>
        <taxon>Decapoda</taxon>
        <taxon>Pleocyemata</taxon>
        <taxon>Brachyura</taxon>
        <taxon>Eubrachyura</taxon>
        <taxon>Portunoidea</taxon>
        <taxon>Portunidae</taxon>
        <taxon>Portuninae</taxon>
        <taxon>Scylla</taxon>
    </lineage>
</organism>
<dbReference type="PANTHER" id="PTHR24096">
    <property type="entry name" value="LONG-CHAIN-FATTY-ACID--COA LIGASE"/>
    <property type="match status" value="1"/>
</dbReference>
<feature type="transmembrane region" description="Helical" evidence="4">
    <location>
        <begin position="139"/>
        <end position="160"/>
    </location>
</feature>
<evidence type="ECO:0000313" key="7">
    <source>
        <dbReference type="EMBL" id="KAK8398942.1"/>
    </source>
</evidence>
<evidence type="ECO:0000256" key="4">
    <source>
        <dbReference type="SAM" id="Phobius"/>
    </source>
</evidence>
<comment type="caution">
    <text evidence="7">The sequence shown here is derived from an EMBL/GenBank/DDBJ whole genome shotgun (WGS) entry which is preliminary data.</text>
</comment>
<dbReference type="Gene3D" id="3.40.50.12780">
    <property type="entry name" value="N-terminal domain of ligase-like"/>
    <property type="match status" value="1"/>
</dbReference>
<dbReference type="Gene3D" id="3.30.300.30">
    <property type="match status" value="1"/>
</dbReference>
<dbReference type="InterPro" id="IPR042099">
    <property type="entry name" value="ANL_N_sf"/>
</dbReference>
<dbReference type="PROSITE" id="PS00455">
    <property type="entry name" value="AMP_BINDING"/>
    <property type="match status" value="1"/>
</dbReference>
<feature type="domain" description="AMP-binding enzyme C-terminal" evidence="6">
    <location>
        <begin position="501"/>
        <end position="575"/>
    </location>
</feature>
<sequence length="584" mass="63597">MFPQNRAWACAQQVGGSVLRRRVGAWAWHTSSPKPNPRGWRVAEAAGVSGTRRYSSTAEHIVSSAVPDIPLPTGNVATYILETTKRWPTKTALECAVSGRKYTYGQVVDAVARWGGYLATLGMQKGDRLAIMMLNCPEYMLVMLGAMSVGISVTVINSSYTAGEVCQQLQDSDTSLLVHDDVTEKVVEAALTLLKKPLRRVTNTDTSPPAGVPNLRSLLQDSSLHLADPIEMSGTETAFLPYSSGTTGKPKGVDVSHNALCSNTEIFIHPNFLASKFPTESHHDTFLCYLPLFHVYGIVPIMMVGLHIGVKVVTVPKFDIKAFVPLIVKHKVTMVHTVPPVLNFMTQSPDVNPESMKSVRALLCGAAPVPQPSVKIIKEKTDKSLFFQEGYGMTEVLITHTTPCGSSNASLCCLPNVKCKVIDVETGKSLPANEKGEICLKSPSVMTGYLNNEAATRATIDEDGWVHSGDIGYYDDNESFNIVDRIKELIKVKAMQVAPSELEEVILQHPKVKEVGVTGVPHDRFGEAPRAYVVTSSPTSEKEIHEFLASHVASHKQLAGGVIFVSELPKTASGKILRRKLREL</sequence>
<dbReference type="EMBL" id="JARAKH010000012">
    <property type="protein sequence ID" value="KAK8398942.1"/>
    <property type="molecule type" value="Genomic_DNA"/>
</dbReference>
<dbReference type="Pfam" id="PF00501">
    <property type="entry name" value="AMP-binding"/>
    <property type="match status" value="1"/>
</dbReference>
<evidence type="ECO:0000313" key="8">
    <source>
        <dbReference type="Proteomes" id="UP001487740"/>
    </source>
</evidence>
<dbReference type="PANTHER" id="PTHR24096:SF422">
    <property type="entry name" value="BCDNA.GH02901"/>
    <property type="match status" value="1"/>
</dbReference>
<name>A0AAW0UL51_SCYPA</name>
<evidence type="ECO:0000256" key="3">
    <source>
        <dbReference type="ARBA" id="ARBA00023140"/>
    </source>
</evidence>
<keyword evidence="3" id="KW-0576">Peroxisome</keyword>
<protein>
    <submittedName>
        <fullName evidence="7">Uncharacterized protein</fullName>
    </submittedName>
</protein>
<keyword evidence="4" id="KW-0812">Transmembrane</keyword>